<dbReference type="Pfam" id="PF06983">
    <property type="entry name" value="3-dmu-9_3-mt"/>
    <property type="match status" value="1"/>
</dbReference>
<dbReference type="SUPFAM" id="SSF54593">
    <property type="entry name" value="Glyoxalase/Bleomycin resistance protein/Dihydroxybiphenyl dioxygenase"/>
    <property type="match status" value="1"/>
</dbReference>
<comment type="caution">
    <text evidence="2">The sequence shown here is derived from an EMBL/GenBank/DDBJ whole genome shotgun (WGS) entry which is preliminary data.</text>
</comment>
<dbReference type="PANTHER" id="PTHR33990">
    <property type="entry name" value="PROTEIN YJDN-RELATED"/>
    <property type="match status" value="1"/>
</dbReference>
<proteinExistence type="predicted"/>
<reference evidence="2 3" key="1">
    <citation type="submission" date="2021-03" db="EMBL/GenBank/DDBJ databases">
        <title>Antimicrobial resistance genes in bacteria isolated from Japanese honey, and their potential for conferring macrolide and lincosamide resistance in the American foulbrood pathogen Paenibacillus larvae.</title>
        <authorList>
            <person name="Okamoto M."/>
            <person name="Kumagai M."/>
            <person name="Kanamori H."/>
            <person name="Takamatsu D."/>
        </authorList>
    </citation>
    <scope>NUCLEOTIDE SEQUENCE [LARGE SCALE GENOMIC DNA]</scope>
    <source>
        <strain evidence="2 3">J21TS7</strain>
    </source>
</reference>
<feature type="domain" description="PhnB-like" evidence="1">
    <location>
        <begin position="15"/>
        <end position="132"/>
    </location>
</feature>
<dbReference type="PANTHER" id="PTHR33990:SF1">
    <property type="entry name" value="PROTEIN YJDN"/>
    <property type="match status" value="1"/>
</dbReference>
<evidence type="ECO:0000313" key="2">
    <source>
        <dbReference type="EMBL" id="GIO56126.1"/>
    </source>
</evidence>
<sequence>MNNMGAQMNAYLMSVDARSQANYYIEALGGEIQFVSTYGDAPGAPEAMKDKVMHLAVTVAGTNPLMLSDAFEPVSYNRSVSLSLTYTDEEEARAAYAKLSEGGESKYPFALQPWGAYYGEVIDRFGVTWMITKL</sequence>
<name>A0ABQ4LHX7_9BACL</name>
<gene>
    <name evidence="2" type="ORF">J21TS7_44440</name>
</gene>
<dbReference type="EMBL" id="BORU01000002">
    <property type="protein sequence ID" value="GIO56126.1"/>
    <property type="molecule type" value="Genomic_DNA"/>
</dbReference>
<dbReference type="InterPro" id="IPR028973">
    <property type="entry name" value="PhnB-like"/>
</dbReference>
<dbReference type="Gene3D" id="3.10.180.10">
    <property type="entry name" value="2,3-Dihydroxybiphenyl 1,2-Dioxygenase, domain 1"/>
    <property type="match status" value="1"/>
</dbReference>
<evidence type="ECO:0000259" key="1">
    <source>
        <dbReference type="Pfam" id="PF06983"/>
    </source>
</evidence>
<dbReference type="InterPro" id="IPR029068">
    <property type="entry name" value="Glyas_Bleomycin-R_OHBP_Dase"/>
</dbReference>
<keyword evidence="3" id="KW-1185">Reference proteome</keyword>
<dbReference type="Proteomes" id="UP000676601">
    <property type="component" value="Unassembled WGS sequence"/>
</dbReference>
<protein>
    <submittedName>
        <fullName evidence="2">VOC family protein</fullName>
    </submittedName>
</protein>
<evidence type="ECO:0000313" key="3">
    <source>
        <dbReference type="Proteomes" id="UP000676601"/>
    </source>
</evidence>
<dbReference type="CDD" id="cd06588">
    <property type="entry name" value="PhnB_like"/>
    <property type="match status" value="1"/>
</dbReference>
<organism evidence="2 3">
    <name type="scientific">Paenibacillus cineris</name>
    <dbReference type="NCBI Taxonomy" id="237530"/>
    <lineage>
        <taxon>Bacteria</taxon>
        <taxon>Bacillati</taxon>
        <taxon>Bacillota</taxon>
        <taxon>Bacilli</taxon>
        <taxon>Bacillales</taxon>
        <taxon>Paenibacillaceae</taxon>
        <taxon>Paenibacillus</taxon>
    </lineage>
</organism>
<accession>A0ABQ4LHX7</accession>